<evidence type="ECO:0000313" key="1">
    <source>
        <dbReference type="EMBL" id="BCX46621.1"/>
    </source>
</evidence>
<organism evidence="1 2">
    <name type="scientific">Haloferula helveola</name>
    <dbReference type="NCBI Taxonomy" id="490095"/>
    <lineage>
        <taxon>Bacteria</taxon>
        <taxon>Pseudomonadati</taxon>
        <taxon>Verrucomicrobiota</taxon>
        <taxon>Verrucomicrobiia</taxon>
        <taxon>Verrucomicrobiales</taxon>
        <taxon>Verrucomicrobiaceae</taxon>
        <taxon>Haloferula</taxon>
    </lineage>
</organism>
<dbReference type="Proteomes" id="UP001374893">
    <property type="component" value="Chromosome"/>
</dbReference>
<accession>A0ABM7R996</accession>
<evidence type="ECO:0000313" key="2">
    <source>
        <dbReference type="Proteomes" id="UP001374893"/>
    </source>
</evidence>
<name>A0ABM7R996_9BACT</name>
<proteinExistence type="predicted"/>
<reference evidence="1 2" key="1">
    <citation type="submission" date="2021-06" db="EMBL/GenBank/DDBJ databases">
        <title>Complete genome of Haloferula helveola possessing various polysaccharide degrading enzymes.</title>
        <authorList>
            <person name="Takami H."/>
            <person name="Huang C."/>
            <person name="Hamasaki K."/>
        </authorList>
    </citation>
    <scope>NUCLEOTIDE SEQUENCE [LARGE SCALE GENOMIC DNA]</scope>
    <source>
        <strain evidence="1 2">CN-1</strain>
    </source>
</reference>
<dbReference type="EMBL" id="AP024702">
    <property type="protein sequence ID" value="BCX46621.1"/>
    <property type="molecule type" value="Genomic_DNA"/>
</dbReference>
<protein>
    <submittedName>
        <fullName evidence="1">Uncharacterized protein</fullName>
    </submittedName>
</protein>
<gene>
    <name evidence="1" type="ORF">HAHE_05290</name>
</gene>
<keyword evidence="2" id="KW-1185">Reference proteome</keyword>
<sequence>MDFQSWPLAIGAPRTPTVKAHEIYSTVDPSVVTQMLDWFRDNDRNVYKSALASLAQSRKLRLVFIQKKPVPEQYAWILKTLKSKQSDTIGEHLMQAWLMAGHQDMLAKFCDEVGIEHDGKGSVTGELPAELDAAKLDAAVDALLADFDPKVVTLYLTVFNLQVPGGWQTLTEKLDSDERLSLS</sequence>